<keyword evidence="15" id="KW-1185">Reference proteome</keyword>
<organism evidence="14 15">
    <name type="scientific">Klebsormidium nitens</name>
    <name type="common">Green alga</name>
    <name type="synonym">Ulothrix nitens</name>
    <dbReference type="NCBI Taxonomy" id="105231"/>
    <lineage>
        <taxon>Eukaryota</taxon>
        <taxon>Viridiplantae</taxon>
        <taxon>Streptophyta</taxon>
        <taxon>Klebsormidiophyceae</taxon>
        <taxon>Klebsormidiales</taxon>
        <taxon>Klebsormidiaceae</taxon>
        <taxon>Klebsormidium</taxon>
    </lineage>
</organism>
<evidence type="ECO:0000313" key="15">
    <source>
        <dbReference type="Proteomes" id="UP000054558"/>
    </source>
</evidence>
<evidence type="ECO:0000256" key="8">
    <source>
        <dbReference type="ARBA" id="ARBA00023136"/>
    </source>
</evidence>
<comment type="similarity">
    <text evidence="2">Belongs to the tweety family.</text>
</comment>
<comment type="subcellular location">
    <subcellularLocation>
        <location evidence="1">Cell membrane</location>
        <topology evidence="1">Multi-pass membrane protein</topology>
    </subcellularLocation>
</comment>
<dbReference type="STRING" id="105231.A0A1Y1HQK9"/>
<dbReference type="InterPro" id="IPR006990">
    <property type="entry name" value="Tweety"/>
</dbReference>
<keyword evidence="12" id="KW-0407">Ion channel</keyword>
<evidence type="ECO:0000256" key="13">
    <source>
        <dbReference type="SAM" id="Phobius"/>
    </source>
</evidence>
<dbReference type="Pfam" id="PF04906">
    <property type="entry name" value="Tweety"/>
    <property type="match status" value="1"/>
</dbReference>
<evidence type="ECO:0000256" key="1">
    <source>
        <dbReference type="ARBA" id="ARBA00004651"/>
    </source>
</evidence>
<feature type="transmembrane region" description="Helical" evidence="13">
    <location>
        <begin position="113"/>
        <end position="137"/>
    </location>
</feature>
<keyword evidence="11" id="KW-0868">Chloride</keyword>
<evidence type="ECO:0000256" key="12">
    <source>
        <dbReference type="ARBA" id="ARBA00023303"/>
    </source>
</evidence>
<keyword evidence="7" id="KW-0406">Ion transport</keyword>
<dbReference type="OMA" id="KRYTQWI"/>
<keyword evidence="9" id="KW-0869">Chloride channel</keyword>
<protein>
    <submittedName>
        <fullName evidence="14">Uncharacterized protein</fullName>
    </submittedName>
</protein>
<evidence type="ECO:0000256" key="7">
    <source>
        <dbReference type="ARBA" id="ARBA00023065"/>
    </source>
</evidence>
<feature type="transmembrane region" description="Helical" evidence="13">
    <location>
        <begin position="296"/>
        <end position="319"/>
    </location>
</feature>
<dbReference type="EMBL" id="DF237015">
    <property type="protein sequence ID" value="GAQ80910.1"/>
    <property type="molecule type" value="Genomic_DNA"/>
</dbReference>
<evidence type="ECO:0000256" key="11">
    <source>
        <dbReference type="ARBA" id="ARBA00023214"/>
    </source>
</evidence>
<evidence type="ECO:0000256" key="3">
    <source>
        <dbReference type="ARBA" id="ARBA00022448"/>
    </source>
</evidence>
<evidence type="ECO:0000256" key="2">
    <source>
        <dbReference type="ARBA" id="ARBA00009849"/>
    </source>
</evidence>
<dbReference type="PANTHER" id="PTHR31414:SF18">
    <property type="entry name" value="TRANSMEMBRANE PROTEIN-RELATED"/>
    <property type="match status" value="1"/>
</dbReference>
<keyword evidence="6 13" id="KW-1133">Transmembrane helix</keyword>
<dbReference type="PANTHER" id="PTHR31414">
    <property type="entry name" value="TRANSMEMBRANE PROTEIN DDB_G0292058"/>
    <property type="match status" value="1"/>
</dbReference>
<dbReference type="GO" id="GO:0005886">
    <property type="term" value="C:plasma membrane"/>
    <property type="evidence" value="ECO:0007669"/>
    <property type="project" value="UniProtKB-SubCell"/>
</dbReference>
<keyword evidence="4" id="KW-1003">Cell membrane</keyword>
<keyword evidence="8 13" id="KW-0472">Membrane</keyword>
<feature type="transmembrane region" description="Helical" evidence="13">
    <location>
        <begin position="499"/>
        <end position="523"/>
    </location>
</feature>
<accession>A0A1Y1HQK9</accession>
<keyword evidence="3" id="KW-0813">Transport</keyword>
<dbReference type="InterPro" id="IPR040283">
    <property type="entry name" value="DDB_G0292058-like"/>
</dbReference>
<keyword evidence="10" id="KW-0325">Glycoprotein</keyword>
<keyword evidence="5 13" id="KW-0812">Transmembrane</keyword>
<evidence type="ECO:0000256" key="10">
    <source>
        <dbReference type="ARBA" id="ARBA00023180"/>
    </source>
</evidence>
<dbReference type="Proteomes" id="UP000054558">
    <property type="component" value="Unassembled WGS sequence"/>
</dbReference>
<evidence type="ECO:0000256" key="5">
    <source>
        <dbReference type="ARBA" id="ARBA00022692"/>
    </source>
</evidence>
<evidence type="ECO:0000256" key="9">
    <source>
        <dbReference type="ARBA" id="ARBA00023173"/>
    </source>
</evidence>
<sequence>MATPFSKSRRKKPFFAGSHLVLSILGVVLVVTVLQLQTVAADNTLQDQWYSLTPSHRAGHARHILQTVIDLSTASSDGPKRPLAVSSRTDPLDSFHQYRGGFDPTNKHYWGSVIWLGIWGYVIGVFWLLVGVLWALATCCYFCCCRSKTAKTSGYSRGYYCCPAVVVILLSAIALAGAALTFYGESTFRRDSRDTRDFVLLTAANTTADVRNVTGTLSAAQNVITEVSPSEGQTLQDVITSLNNAADDVDRKVNKNKKAVDTGLKVVDIVLIVVASCQIFIVVVALFALWFKWSFLLLPIIILSWLFCVFGWIVAGVWFSVYHVTTDTCTAMHEYTLDPTNTTLDTILPCVDRTSAQNTLRTARRSVNRLVNATNGQITTLNAQLASGGATTVLPFVCLPYGGEPDYPPIPCPSGQVDPLQLSTAIQAYRCTGTDVNTCALAGTPLTPSLYTLVEPVVGAITNISRSIPTMVELATCQFVTDAFNHLVSTECPKLREDVIYITVAFTTASSALLFLCIGWFVVSRRALRVKRTNKFHTEGYEYKDQFGQPVAAEAPFAPNRVARV</sequence>
<evidence type="ECO:0000256" key="6">
    <source>
        <dbReference type="ARBA" id="ARBA00022989"/>
    </source>
</evidence>
<evidence type="ECO:0000256" key="4">
    <source>
        <dbReference type="ARBA" id="ARBA00022475"/>
    </source>
</evidence>
<dbReference type="GO" id="GO:0034707">
    <property type="term" value="C:chloride channel complex"/>
    <property type="evidence" value="ECO:0007669"/>
    <property type="project" value="UniProtKB-KW"/>
</dbReference>
<gene>
    <name evidence="14" type="ORF">KFL_000660040</name>
</gene>
<evidence type="ECO:0000313" key="14">
    <source>
        <dbReference type="EMBL" id="GAQ80910.1"/>
    </source>
</evidence>
<feature type="transmembrane region" description="Helical" evidence="13">
    <location>
        <begin position="269"/>
        <end position="289"/>
    </location>
</feature>
<feature type="transmembrane region" description="Helical" evidence="13">
    <location>
        <begin position="158"/>
        <end position="183"/>
    </location>
</feature>
<name>A0A1Y1HQK9_KLENI</name>
<dbReference type="GO" id="GO:0005254">
    <property type="term" value="F:chloride channel activity"/>
    <property type="evidence" value="ECO:0007669"/>
    <property type="project" value="UniProtKB-KW"/>
</dbReference>
<reference evidence="14 15" key="1">
    <citation type="journal article" date="2014" name="Nat. Commun.">
        <title>Klebsormidium flaccidum genome reveals primary factors for plant terrestrial adaptation.</title>
        <authorList>
            <person name="Hori K."/>
            <person name="Maruyama F."/>
            <person name="Fujisawa T."/>
            <person name="Togashi T."/>
            <person name="Yamamoto N."/>
            <person name="Seo M."/>
            <person name="Sato S."/>
            <person name="Yamada T."/>
            <person name="Mori H."/>
            <person name="Tajima N."/>
            <person name="Moriyama T."/>
            <person name="Ikeuchi M."/>
            <person name="Watanabe M."/>
            <person name="Wada H."/>
            <person name="Kobayashi K."/>
            <person name="Saito M."/>
            <person name="Masuda T."/>
            <person name="Sasaki-Sekimoto Y."/>
            <person name="Mashiguchi K."/>
            <person name="Awai K."/>
            <person name="Shimojima M."/>
            <person name="Masuda S."/>
            <person name="Iwai M."/>
            <person name="Nobusawa T."/>
            <person name="Narise T."/>
            <person name="Kondo S."/>
            <person name="Saito H."/>
            <person name="Sato R."/>
            <person name="Murakawa M."/>
            <person name="Ihara Y."/>
            <person name="Oshima-Yamada Y."/>
            <person name="Ohtaka K."/>
            <person name="Satoh M."/>
            <person name="Sonobe K."/>
            <person name="Ishii M."/>
            <person name="Ohtani R."/>
            <person name="Kanamori-Sato M."/>
            <person name="Honoki R."/>
            <person name="Miyazaki D."/>
            <person name="Mochizuki H."/>
            <person name="Umetsu J."/>
            <person name="Higashi K."/>
            <person name="Shibata D."/>
            <person name="Kamiya Y."/>
            <person name="Sato N."/>
            <person name="Nakamura Y."/>
            <person name="Tabata S."/>
            <person name="Ida S."/>
            <person name="Kurokawa K."/>
            <person name="Ohta H."/>
        </authorList>
    </citation>
    <scope>NUCLEOTIDE SEQUENCE [LARGE SCALE GENOMIC DNA]</scope>
    <source>
        <strain evidence="14 15">NIES-2285</strain>
    </source>
</reference>
<proteinExistence type="inferred from homology"/>
<dbReference type="OrthoDB" id="1922814at2759"/>
<dbReference type="AlphaFoldDB" id="A0A1Y1HQK9"/>